<dbReference type="Pfam" id="PF07715">
    <property type="entry name" value="Plug"/>
    <property type="match status" value="1"/>
</dbReference>
<sequence>MQSQQRQLTWIASAFSILIVSPVWASEVAETQNRQAAGGQTEIKQSTSSQEIPALNEIEQPATTLDEWRDQIAQTTTVPITGIRLSVTDVGVEVILETADGQLSEPSTSVVGNTLIVEIPNALLSLLDSDEFQQANPAEGIALISITDLPENRIRVAITGTEAPPNTEVSISAQSLILAVSPGTEVERTDDEEAIQIVVTGDREAGYQIDNATSATRTDTPLRDIPQSVQVVPQQVIEDQRITTVGDALRNVSGISVNANLSSIFSDYVRVRGFLVGRGSYFTNGIRNEFAGYNLGQETANVERIEVLKGPTSVLYGQVEPGGIINILTRQPLANPYYAADLTAGSFEFFRPTIDFSGPLNDSRTVRYRLNAAYQNSDSFVDRISVERYFIAPVISFELGENTALTLEGQYLNFSGPYYSGLPAVGTALSNPLGEVPITRVLDDPSVENSTRALGTAGYRLEHELDENWSIRNAFRYEFLDTDEDVIFLNDLEADNRTVTRGAFRSRGLGQSYVLQTDVVGTVETGILTQELVAGVELRRVTGNEELFNDNNVPSIDLFDPEYGIAPLTFEKTGDNQSAQNIIGVYVQDLLSIGDQWHILVGGRFDYVEQTFDNELTNQSFYQSDSAFSPRVGIVYQPIEPVSLYASFSRSFAPSFDASNRNADGTPFEPTTGEQFEVGVKSEFLDGKVVATLAAYQITKQNVITADPERPRFSLQVGEERSRGIELDVLGEILPGLNLIATYAYTDAEITQDNGGFEGNRSSNVPKHSGSLWLTYEIQRGDFQGLGFGAGIFAIGKRPGDLDNSFDLPGYVRTDAAIYYRRENWQAALNVKNLFDVNYFESSLGRTTVFPGAPLTILGTVSVRF</sequence>
<dbReference type="InterPro" id="IPR037066">
    <property type="entry name" value="Plug_dom_sf"/>
</dbReference>
<keyword evidence="5" id="KW-0410">Iron transport</keyword>
<dbReference type="InterPro" id="IPR000531">
    <property type="entry name" value="Beta-barrel_TonB"/>
</dbReference>
<evidence type="ECO:0000256" key="15">
    <source>
        <dbReference type="SAM" id="SignalP"/>
    </source>
</evidence>
<dbReference type="GO" id="GO:0009279">
    <property type="term" value="C:cell outer membrane"/>
    <property type="evidence" value="ECO:0007669"/>
    <property type="project" value="UniProtKB-SubCell"/>
</dbReference>
<accession>A0A6N8FQ80</accession>
<evidence type="ECO:0000256" key="5">
    <source>
        <dbReference type="ARBA" id="ARBA00022496"/>
    </source>
</evidence>
<keyword evidence="20" id="KW-1185">Reference proteome</keyword>
<dbReference type="GO" id="GO:0015891">
    <property type="term" value="P:siderophore transport"/>
    <property type="evidence" value="ECO:0007669"/>
    <property type="project" value="InterPro"/>
</dbReference>
<dbReference type="EMBL" id="NAPY01000001">
    <property type="protein sequence ID" value="MUL35004.1"/>
    <property type="molecule type" value="Genomic_DNA"/>
</dbReference>
<dbReference type="FunFam" id="2.170.130.10:FF:000001">
    <property type="entry name" value="Catecholate siderophore TonB-dependent receptor"/>
    <property type="match status" value="1"/>
</dbReference>
<proteinExistence type="inferred from homology"/>
<reference evidence="19 20" key="1">
    <citation type="journal article" date="2019" name="Front. Microbiol.">
        <title>Genomic Features for Desiccation Tolerance and Sugar Biosynthesis in the Extremophile Gloeocapsopsis sp. UTEX B3054.</title>
        <authorList>
            <person name="Urrejola C."/>
            <person name="Alcorta J."/>
            <person name="Salas L."/>
            <person name="Vasquez M."/>
            <person name="Polz M.F."/>
            <person name="Vicuna R."/>
            <person name="Diez B."/>
        </authorList>
    </citation>
    <scope>NUCLEOTIDE SEQUENCE [LARGE SCALE GENOMIC DNA]</scope>
    <source>
        <strain evidence="19 20">1H9</strain>
    </source>
</reference>
<dbReference type="InterPro" id="IPR039426">
    <property type="entry name" value="TonB-dep_rcpt-like"/>
</dbReference>
<evidence type="ECO:0000256" key="14">
    <source>
        <dbReference type="RuleBase" id="RU003357"/>
    </source>
</evidence>
<evidence type="ECO:0000259" key="16">
    <source>
        <dbReference type="Pfam" id="PF00593"/>
    </source>
</evidence>
<feature type="domain" description="TonB-dependent receptor plug" evidence="17">
    <location>
        <begin position="222"/>
        <end position="324"/>
    </location>
</feature>
<evidence type="ECO:0000313" key="20">
    <source>
        <dbReference type="Proteomes" id="UP000441797"/>
    </source>
</evidence>
<feature type="chain" id="PRO_5026766376" evidence="15">
    <location>
        <begin position="26"/>
        <end position="865"/>
    </location>
</feature>
<dbReference type="Pfam" id="PF11741">
    <property type="entry name" value="AMIN"/>
    <property type="match status" value="1"/>
</dbReference>
<dbReference type="InterPro" id="IPR012910">
    <property type="entry name" value="Plug_dom"/>
</dbReference>
<dbReference type="RefSeq" id="WP_105218515.1">
    <property type="nucleotide sequence ID" value="NZ_CAWNSU010000115.1"/>
</dbReference>
<keyword evidence="7 15" id="KW-0732">Signal</keyword>
<keyword evidence="8" id="KW-0408">Iron</keyword>
<keyword evidence="9" id="KW-0406">Ion transport</keyword>
<name>A0A6N8FQ80_9CHRO</name>
<keyword evidence="3 13" id="KW-0813">Transport</keyword>
<evidence type="ECO:0000256" key="3">
    <source>
        <dbReference type="ARBA" id="ARBA00022448"/>
    </source>
</evidence>
<evidence type="ECO:0000256" key="8">
    <source>
        <dbReference type="ARBA" id="ARBA00023004"/>
    </source>
</evidence>
<dbReference type="Gene3D" id="2.170.130.10">
    <property type="entry name" value="TonB-dependent receptor, plug domain"/>
    <property type="match status" value="1"/>
</dbReference>
<dbReference type="SUPFAM" id="SSF56935">
    <property type="entry name" value="Porins"/>
    <property type="match status" value="1"/>
</dbReference>
<protein>
    <submittedName>
        <fullName evidence="19">TonB-dependent siderophore receptor</fullName>
    </submittedName>
</protein>
<evidence type="ECO:0000256" key="9">
    <source>
        <dbReference type="ARBA" id="ARBA00023065"/>
    </source>
</evidence>
<dbReference type="PROSITE" id="PS52016">
    <property type="entry name" value="TONB_DEPENDENT_REC_3"/>
    <property type="match status" value="1"/>
</dbReference>
<evidence type="ECO:0000259" key="17">
    <source>
        <dbReference type="Pfam" id="PF07715"/>
    </source>
</evidence>
<dbReference type="CDD" id="cd01347">
    <property type="entry name" value="ligand_gated_channel"/>
    <property type="match status" value="1"/>
</dbReference>
<evidence type="ECO:0000256" key="6">
    <source>
        <dbReference type="ARBA" id="ARBA00022692"/>
    </source>
</evidence>
<dbReference type="InterPro" id="IPR036942">
    <property type="entry name" value="Beta-barrel_TonB_sf"/>
</dbReference>
<comment type="similarity">
    <text evidence="2 13 14">Belongs to the TonB-dependent receptor family.</text>
</comment>
<dbReference type="PANTHER" id="PTHR32552">
    <property type="entry name" value="FERRICHROME IRON RECEPTOR-RELATED"/>
    <property type="match status" value="1"/>
</dbReference>
<feature type="domain" description="AMIN" evidence="18">
    <location>
        <begin position="83"/>
        <end position="177"/>
    </location>
</feature>
<keyword evidence="6 13" id="KW-0812">Transmembrane</keyword>
<dbReference type="Gene3D" id="2.40.170.20">
    <property type="entry name" value="TonB-dependent receptor, beta-barrel domain"/>
    <property type="match status" value="1"/>
</dbReference>
<evidence type="ECO:0000259" key="18">
    <source>
        <dbReference type="Pfam" id="PF11741"/>
    </source>
</evidence>
<dbReference type="OrthoDB" id="427542at2"/>
<feature type="signal peptide" evidence="15">
    <location>
        <begin position="1"/>
        <end position="25"/>
    </location>
</feature>
<keyword evidence="4 13" id="KW-1134">Transmembrane beta strand</keyword>
<evidence type="ECO:0000256" key="11">
    <source>
        <dbReference type="ARBA" id="ARBA00023136"/>
    </source>
</evidence>
<dbReference type="GO" id="GO:0015344">
    <property type="term" value="F:siderophore uptake transmembrane transporter activity"/>
    <property type="evidence" value="ECO:0007669"/>
    <property type="project" value="TreeGrafter"/>
</dbReference>
<evidence type="ECO:0000256" key="7">
    <source>
        <dbReference type="ARBA" id="ARBA00022729"/>
    </source>
</evidence>
<evidence type="ECO:0000256" key="2">
    <source>
        <dbReference type="ARBA" id="ARBA00009810"/>
    </source>
</evidence>
<evidence type="ECO:0000256" key="1">
    <source>
        <dbReference type="ARBA" id="ARBA00004571"/>
    </source>
</evidence>
<comment type="caution">
    <text evidence="19">The sequence shown here is derived from an EMBL/GenBank/DDBJ whole genome shotgun (WGS) entry which is preliminary data.</text>
</comment>
<dbReference type="InterPro" id="IPR021731">
    <property type="entry name" value="AMIN_dom"/>
</dbReference>
<dbReference type="InterPro" id="IPR010105">
    <property type="entry name" value="TonB_sidphr_rcpt"/>
</dbReference>
<dbReference type="Proteomes" id="UP000441797">
    <property type="component" value="Unassembled WGS sequence"/>
</dbReference>
<organism evidence="19 20">
    <name type="scientific">Gloeocapsopsis dulcis AAB1 = 1H9</name>
    <dbReference type="NCBI Taxonomy" id="1433147"/>
    <lineage>
        <taxon>Bacteria</taxon>
        <taxon>Bacillati</taxon>
        <taxon>Cyanobacteriota</taxon>
        <taxon>Cyanophyceae</taxon>
        <taxon>Oscillatoriophycideae</taxon>
        <taxon>Chroococcales</taxon>
        <taxon>Chroococcaceae</taxon>
        <taxon>Gloeocapsopsis</taxon>
        <taxon>Gloeocapsopsis dulcis</taxon>
    </lineage>
</organism>
<comment type="subcellular location">
    <subcellularLocation>
        <location evidence="1 13">Cell outer membrane</location>
        <topology evidence="1 13">Multi-pass membrane protein</topology>
    </subcellularLocation>
</comment>
<keyword evidence="11 13" id="KW-0472">Membrane</keyword>
<evidence type="ECO:0000256" key="4">
    <source>
        <dbReference type="ARBA" id="ARBA00022452"/>
    </source>
</evidence>
<feature type="domain" description="TonB-dependent receptor-like beta-barrel" evidence="16">
    <location>
        <begin position="399"/>
        <end position="834"/>
    </location>
</feature>
<dbReference type="AlphaFoldDB" id="A0A6N8FQ80"/>
<evidence type="ECO:0000313" key="19">
    <source>
        <dbReference type="EMBL" id="MUL35004.1"/>
    </source>
</evidence>
<dbReference type="Pfam" id="PF00593">
    <property type="entry name" value="TonB_dep_Rec_b-barrel"/>
    <property type="match status" value="1"/>
</dbReference>
<keyword evidence="19" id="KW-0675">Receptor</keyword>
<gene>
    <name evidence="19" type="ORF">BWI75_01145</name>
</gene>
<dbReference type="NCBIfam" id="TIGR01783">
    <property type="entry name" value="TonB-siderophor"/>
    <property type="match status" value="1"/>
</dbReference>
<evidence type="ECO:0000256" key="12">
    <source>
        <dbReference type="ARBA" id="ARBA00023237"/>
    </source>
</evidence>
<keyword evidence="10 14" id="KW-0798">TonB box</keyword>
<keyword evidence="12 13" id="KW-0998">Cell outer membrane</keyword>
<evidence type="ECO:0000256" key="13">
    <source>
        <dbReference type="PROSITE-ProRule" id="PRU01360"/>
    </source>
</evidence>
<dbReference type="GO" id="GO:0038023">
    <property type="term" value="F:signaling receptor activity"/>
    <property type="evidence" value="ECO:0007669"/>
    <property type="project" value="InterPro"/>
</dbReference>
<dbReference type="PANTHER" id="PTHR32552:SF68">
    <property type="entry name" value="FERRICHROME OUTER MEMBRANE TRANSPORTER_PHAGE RECEPTOR"/>
    <property type="match status" value="1"/>
</dbReference>
<evidence type="ECO:0000256" key="10">
    <source>
        <dbReference type="ARBA" id="ARBA00023077"/>
    </source>
</evidence>
<dbReference type="FunFam" id="2.40.170.20:FF:000005">
    <property type="entry name" value="TonB-dependent siderophore receptor"/>
    <property type="match status" value="1"/>
</dbReference>